<gene>
    <name evidence="4" type="ORF">BCV71DRAFT_178879</name>
</gene>
<comment type="function">
    <text evidence="2">Involved in nuclear export, actin cytoskeleton organization and vesicular transport.</text>
</comment>
<dbReference type="InterPro" id="IPR025602">
    <property type="entry name" value="BCP1_family"/>
</dbReference>
<reference evidence="4 5" key="1">
    <citation type="journal article" date="2016" name="Proc. Natl. Acad. Sci. U.S.A.">
        <title>Lipid metabolic changes in an early divergent fungus govern the establishment of a mutualistic symbiosis with endobacteria.</title>
        <authorList>
            <person name="Lastovetsky O.A."/>
            <person name="Gaspar M.L."/>
            <person name="Mondo S.J."/>
            <person name="LaButti K.M."/>
            <person name="Sandor L."/>
            <person name="Grigoriev I.V."/>
            <person name="Henry S.A."/>
            <person name="Pawlowska T.E."/>
        </authorList>
    </citation>
    <scope>NUCLEOTIDE SEQUENCE [LARGE SCALE GENOMIC DNA]</scope>
    <source>
        <strain evidence="4 5">ATCC 11559</strain>
    </source>
</reference>
<feature type="compositionally biased region" description="Acidic residues" evidence="3">
    <location>
        <begin position="27"/>
        <end position="39"/>
    </location>
</feature>
<comment type="similarity">
    <text evidence="1 2">Belongs to the BCP1 family.</text>
</comment>
<dbReference type="GO" id="GO:0015031">
    <property type="term" value="P:protein transport"/>
    <property type="evidence" value="ECO:0007669"/>
    <property type="project" value="UniProtKB-KW"/>
</dbReference>
<dbReference type="VEuPathDB" id="FungiDB:BCV72DRAFT_249707"/>
<organism evidence="4 5">
    <name type="scientific">Rhizopus microsporus</name>
    <dbReference type="NCBI Taxonomy" id="58291"/>
    <lineage>
        <taxon>Eukaryota</taxon>
        <taxon>Fungi</taxon>
        <taxon>Fungi incertae sedis</taxon>
        <taxon>Mucoromycota</taxon>
        <taxon>Mucoromycotina</taxon>
        <taxon>Mucoromycetes</taxon>
        <taxon>Mucorales</taxon>
        <taxon>Mucorineae</taxon>
        <taxon>Rhizopodaceae</taxon>
        <taxon>Rhizopus</taxon>
    </lineage>
</organism>
<sequence>MSSLKRRAPIDEQEDEKPLKRSHKQTEEEEEQDSDDGLQEVVDVDFDFYNPDEIDFHALKKLLTQLFSSDAELINLSDLADILIEENHVGTTVKVDDQKSDPYAILSVINLQQQKCPKKNGPLHQAVSEILNHKQVGWVVSERFINMPVEIMPPMYAMLQEETKKAVQQNEPYSFEWYMFISKTYREVASSIDDEEEEGEKAGSSKKPVNNETFYFQSEDEIIANYAEYQFDYTFTNSEKEQAADSRRAFSDFGIQPARRLLFVHQSKFDDLVAEISKTCSSTVPQ</sequence>
<dbReference type="PIRSF" id="PIRSF028983">
    <property type="entry name" value="BCP1"/>
    <property type="match status" value="1"/>
</dbReference>
<keyword evidence="2" id="KW-0539">Nucleus</keyword>
<dbReference type="Pfam" id="PF13862">
    <property type="entry name" value="BCCIP"/>
    <property type="match status" value="1"/>
</dbReference>
<dbReference type="GO" id="GO:0005634">
    <property type="term" value="C:nucleus"/>
    <property type="evidence" value="ECO:0007669"/>
    <property type="project" value="UniProtKB-SubCell"/>
</dbReference>
<feature type="region of interest" description="Disordered" evidence="3">
    <location>
        <begin position="1"/>
        <end position="39"/>
    </location>
</feature>
<dbReference type="PANTHER" id="PTHR13261:SF0">
    <property type="entry name" value="BRCA2 AND CDKN1A-INTERACTING PROTEIN"/>
    <property type="match status" value="1"/>
</dbReference>
<accession>A0A1X0S381</accession>
<dbReference type="PANTHER" id="PTHR13261">
    <property type="entry name" value="BRCA2 AND CDKN1A INTERACTING PROTEIN"/>
    <property type="match status" value="1"/>
</dbReference>
<name>A0A1X0S381_RHIZD</name>
<dbReference type="EMBL" id="KV921323">
    <property type="protein sequence ID" value="ORE18765.1"/>
    <property type="molecule type" value="Genomic_DNA"/>
</dbReference>
<proteinExistence type="inferred from homology"/>
<dbReference type="AlphaFoldDB" id="A0A1X0S381"/>
<dbReference type="OMA" id="VKFYRKE"/>
<evidence type="ECO:0000313" key="5">
    <source>
        <dbReference type="Proteomes" id="UP000242381"/>
    </source>
</evidence>
<evidence type="ECO:0000256" key="1">
    <source>
        <dbReference type="ARBA" id="ARBA00006781"/>
    </source>
</evidence>
<keyword evidence="2" id="KW-0653">Protein transport</keyword>
<evidence type="ECO:0000256" key="3">
    <source>
        <dbReference type="SAM" id="MobiDB-lite"/>
    </source>
</evidence>
<protein>
    <recommendedName>
        <fullName evidence="2">Protein BCP1</fullName>
    </recommendedName>
</protein>
<comment type="subcellular location">
    <subcellularLocation>
        <location evidence="2">Nucleus</location>
    </subcellularLocation>
</comment>
<dbReference type="Proteomes" id="UP000242381">
    <property type="component" value="Unassembled WGS sequence"/>
</dbReference>
<keyword evidence="2" id="KW-0813">Transport</keyword>
<evidence type="ECO:0000313" key="4">
    <source>
        <dbReference type="EMBL" id="ORE18765.1"/>
    </source>
</evidence>
<evidence type="ECO:0000256" key="2">
    <source>
        <dbReference type="PIRNR" id="PIRNR028983"/>
    </source>
</evidence>